<keyword evidence="1" id="KW-0678">Repressor</keyword>
<dbReference type="InterPro" id="IPR000524">
    <property type="entry name" value="Tscrpt_reg_HTH_GntR"/>
</dbReference>
<comment type="function">
    <text evidence="5">Transcriptional repressor for the pyruvate dehydrogenase complex genes aceEF and lpd.</text>
</comment>
<gene>
    <name evidence="8" type="ORF">CSC78_07090</name>
</gene>
<name>A0ABQ6ZJ35_9GAMM</name>
<dbReference type="Proteomes" id="UP000781710">
    <property type="component" value="Unassembled WGS sequence"/>
</dbReference>
<dbReference type="PRINTS" id="PR00035">
    <property type="entry name" value="HTHGNTR"/>
</dbReference>
<evidence type="ECO:0000259" key="7">
    <source>
        <dbReference type="PROSITE" id="PS50949"/>
    </source>
</evidence>
<dbReference type="PANTHER" id="PTHR43537:SF34">
    <property type="entry name" value="PYRUVATE DEHYDROGENASE COMPLEX REPRESSOR"/>
    <property type="match status" value="1"/>
</dbReference>
<dbReference type="CDD" id="cd07377">
    <property type="entry name" value="WHTH_GntR"/>
    <property type="match status" value="1"/>
</dbReference>
<dbReference type="SMART" id="SM00345">
    <property type="entry name" value="HTH_GNTR"/>
    <property type="match status" value="1"/>
</dbReference>
<dbReference type="InterPro" id="IPR036390">
    <property type="entry name" value="WH_DNA-bd_sf"/>
</dbReference>
<protein>
    <recommendedName>
        <fullName evidence="6">Pyruvate dehydrogenase complex repressor</fullName>
    </recommendedName>
</protein>
<keyword evidence="3" id="KW-0238">DNA-binding</keyword>
<evidence type="ECO:0000313" key="8">
    <source>
        <dbReference type="EMBL" id="KAF1726035.1"/>
    </source>
</evidence>
<dbReference type="InterPro" id="IPR008920">
    <property type="entry name" value="TF_FadR/GntR_C"/>
</dbReference>
<evidence type="ECO:0000256" key="4">
    <source>
        <dbReference type="ARBA" id="ARBA00023163"/>
    </source>
</evidence>
<comment type="caution">
    <text evidence="8">The sequence shown here is derived from an EMBL/GenBank/DDBJ whole genome shotgun (WGS) entry which is preliminary data.</text>
</comment>
<evidence type="ECO:0000256" key="3">
    <source>
        <dbReference type="ARBA" id="ARBA00023125"/>
    </source>
</evidence>
<dbReference type="Pfam" id="PF00392">
    <property type="entry name" value="GntR"/>
    <property type="match status" value="1"/>
</dbReference>
<dbReference type="Pfam" id="PF07729">
    <property type="entry name" value="FCD"/>
    <property type="match status" value="1"/>
</dbReference>
<dbReference type="PROSITE" id="PS50949">
    <property type="entry name" value="HTH_GNTR"/>
    <property type="match status" value="1"/>
</dbReference>
<feature type="domain" description="HTH gntR-type" evidence="7">
    <location>
        <begin position="2"/>
        <end position="70"/>
    </location>
</feature>
<evidence type="ECO:0000256" key="5">
    <source>
        <dbReference type="ARBA" id="ARBA00037357"/>
    </source>
</evidence>
<organism evidence="8 9">
    <name type="scientific">Pseudoxanthomonas japonensis</name>
    <dbReference type="NCBI Taxonomy" id="69284"/>
    <lineage>
        <taxon>Bacteria</taxon>
        <taxon>Pseudomonadati</taxon>
        <taxon>Pseudomonadota</taxon>
        <taxon>Gammaproteobacteria</taxon>
        <taxon>Lysobacterales</taxon>
        <taxon>Lysobacteraceae</taxon>
        <taxon>Pseudoxanthomonas</taxon>
    </lineage>
</organism>
<evidence type="ECO:0000256" key="2">
    <source>
        <dbReference type="ARBA" id="ARBA00023015"/>
    </source>
</evidence>
<dbReference type="Gene3D" id="1.10.10.10">
    <property type="entry name" value="Winged helix-like DNA-binding domain superfamily/Winged helix DNA-binding domain"/>
    <property type="match status" value="1"/>
</dbReference>
<reference evidence="8 9" key="1">
    <citation type="submission" date="2017-10" db="EMBL/GenBank/DDBJ databases">
        <title>Whole genome sequencing of members of genus Pseudoxanthomonas.</title>
        <authorList>
            <person name="Kumar S."/>
            <person name="Bansal K."/>
            <person name="Kaur A."/>
            <person name="Patil P."/>
            <person name="Sharma S."/>
            <person name="Patil P.B."/>
        </authorList>
    </citation>
    <scope>NUCLEOTIDE SEQUENCE [LARGE SCALE GENOMIC DNA]</scope>
    <source>
        <strain evidence="8 9">DSM 17109</strain>
    </source>
</reference>
<keyword evidence="9" id="KW-1185">Reference proteome</keyword>
<sequence>MSTQVAQVTRHLEQAIADGRYVAGRRLPAERTLADQLQVSRATAREAIGLLVARGVLERRQGDGTYVVAATERRMAEIWQDMARNHPMLQADLVEFRAMLEGRTAELAALRHDDADRERLRSAHAAVDAAYNGSDRQAQIRSDVAFHRAIADATHNPVFSYLIASLLALLHDHVQVSLAGLSPQSPVSQQLRRQHDALLAAILQRDPDRARAVAGGHMDYVAVQLNALPRVSRPVDASA</sequence>
<dbReference type="Gene3D" id="1.20.120.530">
    <property type="entry name" value="GntR ligand-binding domain-like"/>
    <property type="match status" value="1"/>
</dbReference>
<keyword evidence="2" id="KW-0805">Transcription regulation</keyword>
<dbReference type="SUPFAM" id="SSF48008">
    <property type="entry name" value="GntR ligand-binding domain-like"/>
    <property type="match status" value="1"/>
</dbReference>
<dbReference type="InterPro" id="IPR036388">
    <property type="entry name" value="WH-like_DNA-bd_sf"/>
</dbReference>
<evidence type="ECO:0000256" key="6">
    <source>
        <dbReference type="ARBA" id="ARBA00039592"/>
    </source>
</evidence>
<evidence type="ECO:0000313" key="9">
    <source>
        <dbReference type="Proteomes" id="UP000781710"/>
    </source>
</evidence>
<dbReference type="InterPro" id="IPR011711">
    <property type="entry name" value="GntR_C"/>
</dbReference>
<dbReference type="SMART" id="SM00895">
    <property type="entry name" value="FCD"/>
    <property type="match status" value="1"/>
</dbReference>
<keyword evidence="4" id="KW-0804">Transcription</keyword>
<dbReference type="EMBL" id="PDWW01000006">
    <property type="protein sequence ID" value="KAF1726035.1"/>
    <property type="molecule type" value="Genomic_DNA"/>
</dbReference>
<dbReference type="RefSeq" id="WP_162337198.1">
    <property type="nucleotide sequence ID" value="NZ_JBHSRQ010000008.1"/>
</dbReference>
<accession>A0ABQ6ZJ35</accession>
<dbReference type="SUPFAM" id="SSF46785">
    <property type="entry name" value="Winged helix' DNA-binding domain"/>
    <property type="match status" value="1"/>
</dbReference>
<proteinExistence type="predicted"/>
<evidence type="ECO:0000256" key="1">
    <source>
        <dbReference type="ARBA" id="ARBA00022491"/>
    </source>
</evidence>
<dbReference type="PANTHER" id="PTHR43537">
    <property type="entry name" value="TRANSCRIPTIONAL REGULATOR, GNTR FAMILY"/>
    <property type="match status" value="1"/>
</dbReference>